<dbReference type="Proteomes" id="UP000281171">
    <property type="component" value="Unassembled WGS sequence"/>
</dbReference>
<dbReference type="RefSeq" id="WP_122248423.1">
    <property type="nucleotide sequence ID" value="NZ_RDQK01000017.1"/>
</dbReference>
<sequence>MTTRLCACCGHTFTPRPQVPGQTYYSSPDCQKARKRQWQRTKLQTDPDYRGNQRAAQKAWSERNSGYWQKYRAEKPEKRQKNSRRQHLQKQPSINHLVKMDVFEFPNGIYRIVRIGQSDGNSWIVKITPVG</sequence>
<proteinExistence type="predicted"/>
<dbReference type="AlphaFoldDB" id="A0A3M6R1N5"/>
<gene>
    <name evidence="2" type="ORF">EBQ24_07910</name>
</gene>
<evidence type="ECO:0000313" key="2">
    <source>
        <dbReference type="EMBL" id="RMX09103.1"/>
    </source>
</evidence>
<feature type="region of interest" description="Disordered" evidence="1">
    <location>
        <begin position="36"/>
        <end position="93"/>
    </location>
</feature>
<feature type="compositionally biased region" description="Basic and acidic residues" evidence="1">
    <location>
        <begin position="71"/>
        <end position="80"/>
    </location>
</feature>
<protein>
    <submittedName>
        <fullName evidence="2">Uncharacterized protein</fullName>
    </submittedName>
</protein>
<comment type="caution">
    <text evidence="2">The sequence shown here is derived from an EMBL/GenBank/DDBJ whole genome shotgun (WGS) entry which is preliminary data.</text>
</comment>
<accession>A0A3M6R1N5</accession>
<organism evidence="2 3">
    <name type="scientific">Allofranklinella schreckenbergeri</name>
    <dbReference type="NCBI Taxonomy" id="1076744"/>
    <lineage>
        <taxon>Bacteria</taxon>
        <taxon>Pseudomonadati</taxon>
        <taxon>Pseudomonadota</taxon>
        <taxon>Betaproteobacteria</taxon>
        <taxon>Burkholderiales</taxon>
        <taxon>Comamonadaceae</taxon>
        <taxon>Allofranklinella</taxon>
    </lineage>
</organism>
<reference evidence="2 3" key="1">
    <citation type="submission" date="2018-10" db="EMBL/GenBank/DDBJ databases">
        <title>Comamonadaceae CDC group NO-1 genome sequencing and assembly.</title>
        <authorList>
            <person name="Bernier A.-M."/>
            <person name="Bernard K."/>
        </authorList>
    </citation>
    <scope>NUCLEOTIDE SEQUENCE [LARGE SCALE GENOMIC DNA]</scope>
    <source>
        <strain evidence="2 3">NML180581</strain>
    </source>
</reference>
<dbReference type="EMBL" id="RDQK01000017">
    <property type="protein sequence ID" value="RMX09103.1"/>
    <property type="molecule type" value="Genomic_DNA"/>
</dbReference>
<evidence type="ECO:0000313" key="3">
    <source>
        <dbReference type="Proteomes" id="UP000281171"/>
    </source>
</evidence>
<name>A0A3M6R1N5_9BURK</name>
<evidence type="ECO:0000256" key="1">
    <source>
        <dbReference type="SAM" id="MobiDB-lite"/>
    </source>
</evidence>